<dbReference type="AlphaFoldDB" id="A0A8J4WSY1"/>
<evidence type="ECO:0000313" key="1">
    <source>
        <dbReference type="EMBL" id="KAF5395287.1"/>
    </source>
</evidence>
<sequence length="95" mass="10386">MMRYQPVFTICLILTGFNSHPTRDASTNTDLSSIVQVSRICPEDQQKWTPSGTAAITATDQLSNTGTLGECKQTCKDMNGCVAVKYNQHVSSSVR</sequence>
<protein>
    <recommendedName>
        <fullName evidence="3">Apple domain-containing protein</fullName>
    </recommendedName>
</protein>
<proteinExistence type="predicted"/>
<reference evidence="1" key="1">
    <citation type="submission" date="2019-05" db="EMBL/GenBank/DDBJ databases">
        <title>Annotation for the trematode Paragonimus heterotremus.</title>
        <authorList>
            <person name="Choi Y.-J."/>
        </authorList>
    </citation>
    <scope>NUCLEOTIDE SEQUENCE</scope>
    <source>
        <strain evidence="1">LC</strain>
    </source>
</reference>
<dbReference type="OrthoDB" id="6296665at2759"/>
<accession>A0A8J4WSY1</accession>
<evidence type="ECO:0008006" key="3">
    <source>
        <dbReference type="Google" id="ProtNLM"/>
    </source>
</evidence>
<gene>
    <name evidence="1" type="ORF">PHET_12454</name>
</gene>
<name>A0A8J4WSY1_9TREM</name>
<organism evidence="1 2">
    <name type="scientific">Paragonimus heterotremus</name>
    <dbReference type="NCBI Taxonomy" id="100268"/>
    <lineage>
        <taxon>Eukaryota</taxon>
        <taxon>Metazoa</taxon>
        <taxon>Spiralia</taxon>
        <taxon>Lophotrochozoa</taxon>
        <taxon>Platyhelminthes</taxon>
        <taxon>Trematoda</taxon>
        <taxon>Digenea</taxon>
        <taxon>Plagiorchiida</taxon>
        <taxon>Troglotremata</taxon>
        <taxon>Troglotrematidae</taxon>
        <taxon>Paragonimus</taxon>
    </lineage>
</organism>
<evidence type="ECO:0000313" key="2">
    <source>
        <dbReference type="Proteomes" id="UP000748531"/>
    </source>
</evidence>
<keyword evidence="2" id="KW-1185">Reference proteome</keyword>
<dbReference type="EMBL" id="LUCH01016149">
    <property type="protein sequence ID" value="KAF5395287.1"/>
    <property type="molecule type" value="Genomic_DNA"/>
</dbReference>
<dbReference type="Proteomes" id="UP000748531">
    <property type="component" value="Unassembled WGS sequence"/>
</dbReference>
<comment type="caution">
    <text evidence="1">The sequence shown here is derived from an EMBL/GenBank/DDBJ whole genome shotgun (WGS) entry which is preliminary data.</text>
</comment>